<protein>
    <recommendedName>
        <fullName evidence="4">Enoyl reductase (ER) domain-containing protein</fullName>
    </recommendedName>
</protein>
<evidence type="ECO:0000256" key="3">
    <source>
        <dbReference type="SAM" id="MobiDB-lite"/>
    </source>
</evidence>
<name>A0A818YS83_9BILA</name>
<dbReference type="EMBL" id="CAJOBF010001342">
    <property type="protein sequence ID" value="CAF3940314.1"/>
    <property type="molecule type" value="Genomic_DNA"/>
</dbReference>
<evidence type="ECO:0000256" key="2">
    <source>
        <dbReference type="ARBA" id="ARBA00023002"/>
    </source>
</evidence>
<dbReference type="SUPFAM" id="SSF50129">
    <property type="entry name" value="GroES-like"/>
    <property type="match status" value="1"/>
</dbReference>
<organism evidence="5 9">
    <name type="scientific">Rotaria magnacalcarata</name>
    <dbReference type="NCBI Taxonomy" id="392030"/>
    <lineage>
        <taxon>Eukaryota</taxon>
        <taxon>Metazoa</taxon>
        <taxon>Spiralia</taxon>
        <taxon>Gnathifera</taxon>
        <taxon>Rotifera</taxon>
        <taxon>Eurotatoria</taxon>
        <taxon>Bdelloidea</taxon>
        <taxon>Philodinida</taxon>
        <taxon>Philodinidae</taxon>
        <taxon>Rotaria</taxon>
    </lineage>
</organism>
<accession>A0A818YS83</accession>
<dbReference type="SUPFAM" id="SSF51735">
    <property type="entry name" value="NAD(P)-binding Rossmann-fold domains"/>
    <property type="match status" value="1"/>
</dbReference>
<gene>
    <name evidence="8" type="ORF">BYL167_LOCUS11575</name>
    <name evidence="7" type="ORF">GIL414_LOCUS8555</name>
    <name evidence="5" type="ORF">OVN521_LOCUS1291</name>
    <name evidence="6" type="ORF">UXM345_LOCUS12722</name>
</gene>
<comment type="similarity">
    <text evidence="1">Belongs to the zinc-containing alcohol dehydrogenase family. Quinone oxidoreductase subfamily.</text>
</comment>
<evidence type="ECO:0000259" key="4">
    <source>
        <dbReference type="SMART" id="SM00829"/>
    </source>
</evidence>
<dbReference type="InterPro" id="IPR036291">
    <property type="entry name" value="NAD(P)-bd_dom_sf"/>
</dbReference>
<evidence type="ECO:0000313" key="6">
    <source>
        <dbReference type="EMBL" id="CAF3940314.1"/>
    </source>
</evidence>
<dbReference type="EMBL" id="CAJOBH010003678">
    <property type="protein sequence ID" value="CAF3961609.1"/>
    <property type="molecule type" value="Genomic_DNA"/>
</dbReference>
<dbReference type="GO" id="GO:0008270">
    <property type="term" value="F:zinc ion binding"/>
    <property type="evidence" value="ECO:0007669"/>
    <property type="project" value="InterPro"/>
</dbReference>
<dbReference type="CDD" id="cd08275">
    <property type="entry name" value="MDR3"/>
    <property type="match status" value="1"/>
</dbReference>
<dbReference type="InterPro" id="IPR011032">
    <property type="entry name" value="GroES-like_sf"/>
</dbReference>
<dbReference type="GO" id="GO:0016491">
    <property type="term" value="F:oxidoreductase activity"/>
    <property type="evidence" value="ECO:0007669"/>
    <property type="project" value="UniProtKB-KW"/>
</dbReference>
<dbReference type="Proteomes" id="UP000681967">
    <property type="component" value="Unassembled WGS sequence"/>
</dbReference>
<dbReference type="Pfam" id="PF08240">
    <property type="entry name" value="ADH_N"/>
    <property type="match status" value="1"/>
</dbReference>
<dbReference type="EMBL" id="CAJOBJ010002788">
    <property type="protein sequence ID" value="CAF3940505.1"/>
    <property type="molecule type" value="Genomic_DNA"/>
</dbReference>
<evidence type="ECO:0000313" key="7">
    <source>
        <dbReference type="EMBL" id="CAF3940505.1"/>
    </source>
</evidence>
<dbReference type="Pfam" id="PF13602">
    <property type="entry name" value="ADH_zinc_N_2"/>
    <property type="match status" value="1"/>
</dbReference>
<proteinExistence type="inferred from homology"/>
<dbReference type="InterPro" id="IPR052100">
    <property type="entry name" value="SV-ATPase_mito-regulator"/>
</dbReference>
<evidence type="ECO:0000313" key="5">
    <source>
        <dbReference type="EMBL" id="CAF3753893.1"/>
    </source>
</evidence>
<reference evidence="5" key="1">
    <citation type="submission" date="2021-02" db="EMBL/GenBank/DDBJ databases">
        <authorList>
            <person name="Nowell W R."/>
        </authorList>
    </citation>
    <scope>NUCLEOTIDE SEQUENCE</scope>
</reference>
<dbReference type="InterPro" id="IPR020843">
    <property type="entry name" value="ER"/>
</dbReference>
<dbReference type="InterPro" id="IPR013154">
    <property type="entry name" value="ADH-like_N"/>
</dbReference>
<keyword evidence="9" id="KW-1185">Reference proteome</keyword>
<dbReference type="PANTHER" id="PTHR44054">
    <property type="entry name" value="SYNAPTIC VESICLE MEMBRANE PROTEIN VAT-1 HOMOLOG-LIKE"/>
    <property type="match status" value="1"/>
</dbReference>
<dbReference type="Proteomes" id="UP000681720">
    <property type="component" value="Unassembled WGS sequence"/>
</dbReference>
<sequence length="418" mass="46585">MTSNDNMTNTNTSVDIKCIIVQQTFTGKRELKVTTAPKPPPPGDGEVLIAVKACGINFNDVLVRYGLLEESPRPPFIPGFECSGEILDIGTNVTHLDVSFKSSERFRGDRVLVLTRFSAWAEQIVVKKDFVFKIPKEMTFREAAVLPIAYLTAYILLFEIGNIKPGQTLLFHSAGGGVGVALTQLSKLVPNLTIMATASPHKFDVLRAHIHYLFEHDIDYTEDIRKITPEGIDLVLDCMAGDDCERGLDLLKFNGKYVMYGTSSLLSWDVKNLFGITKGMTNWWQNDKISCLRLFQDSKSIHGFNLIQLLQYGSNDTRRYLSDIMHKVFLLYKEGKIKPVVDSVFTFEDVNSALGKLIERKNIGKVVIEPFVNAKAEKVKKVKAGGASGHQDSSSTSGPDDDDEKDPEEVRRSPTSNQ</sequence>
<dbReference type="Gene3D" id="3.90.180.10">
    <property type="entry name" value="Medium-chain alcohol dehydrogenases, catalytic domain"/>
    <property type="match status" value="1"/>
</dbReference>
<dbReference type="Proteomes" id="UP000663866">
    <property type="component" value="Unassembled WGS sequence"/>
</dbReference>
<dbReference type="SMART" id="SM00829">
    <property type="entry name" value="PKS_ER"/>
    <property type="match status" value="1"/>
</dbReference>
<dbReference type="Proteomes" id="UP000663842">
    <property type="component" value="Unassembled WGS sequence"/>
</dbReference>
<feature type="region of interest" description="Disordered" evidence="3">
    <location>
        <begin position="381"/>
        <end position="418"/>
    </location>
</feature>
<evidence type="ECO:0000313" key="9">
    <source>
        <dbReference type="Proteomes" id="UP000663866"/>
    </source>
</evidence>
<dbReference type="EMBL" id="CAJOBG010000085">
    <property type="protein sequence ID" value="CAF3753893.1"/>
    <property type="molecule type" value="Genomic_DNA"/>
</dbReference>
<dbReference type="Gene3D" id="3.40.50.720">
    <property type="entry name" value="NAD(P)-binding Rossmann-like Domain"/>
    <property type="match status" value="1"/>
</dbReference>
<dbReference type="PANTHER" id="PTHR44054:SF2">
    <property type="entry name" value="SYNAPTIC VESICLE MEMBRANE PROTEIN VAT-1 HOMOLOG-LIKE"/>
    <property type="match status" value="1"/>
</dbReference>
<dbReference type="AlphaFoldDB" id="A0A818YS83"/>
<evidence type="ECO:0000256" key="1">
    <source>
        <dbReference type="ARBA" id="ARBA00010371"/>
    </source>
</evidence>
<comment type="caution">
    <text evidence="5">The sequence shown here is derived from an EMBL/GenBank/DDBJ whole genome shotgun (WGS) entry which is preliminary data.</text>
</comment>
<keyword evidence="2" id="KW-0560">Oxidoreductase</keyword>
<dbReference type="InterPro" id="IPR002364">
    <property type="entry name" value="Quin_OxRdtase/zeta-crystal_CS"/>
</dbReference>
<evidence type="ECO:0000313" key="8">
    <source>
        <dbReference type="EMBL" id="CAF3961609.1"/>
    </source>
</evidence>
<feature type="domain" description="Enoyl reductase (ER)" evidence="4">
    <location>
        <begin position="27"/>
        <end position="368"/>
    </location>
</feature>
<dbReference type="PROSITE" id="PS01162">
    <property type="entry name" value="QOR_ZETA_CRYSTAL"/>
    <property type="match status" value="1"/>
</dbReference>